<dbReference type="PANTHER" id="PTHR15049:SF1">
    <property type="entry name" value="LYMPHOCYTE ANTIGEN 6K"/>
    <property type="match status" value="1"/>
</dbReference>
<dbReference type="InterPro" id="IPR045860">
    <property type="entry name" value="Snake_toxin-like_sf"/>
</dbReference>
<organism evidence="4 5">
    <name type="scientific">Molossus molossus</name>
    <name type="common">Pallas' mastiff bat</name>
    <name type="synonym">Vespertilio molossus</name>
    <dbReference type="NCBI Taxonomy" id="27622"/>
    <lineage>
        <taxon>Eukaryota</taxon>
        <taxon>Metazoa</taxon>
        <taxon>Chordata</taxon>
        <taxon>Craniata</taxon>
        <taxon>Vertebrata</taxon>
        <taxon>Euteleostomi</taxon>
        <taxon>Mammalia</taxon>
        <taxon>Eutheria</taxon>
        <taxon>Laurasiatheria</taxon>
        <taxon>Chiroptera</taxon>
        <taxon>Yangochiroptera</taxon>
        <taxon>Molossidae</taxon>
        <taxon>Molossus</taxon>
    </lineage>
</organism>
<evidence type="ECO:0000259" key="3">
    <source>
        <dbReference type="SMART" id="SM00134"/>
    </source>
</evidence>
<gene>
    <name evidence="4" type="ORF">HJG59_010468</name>
</gene>
<dbReference type="SUPFAM" id="SSF57302">
    <property type="entry name" value="Snake toxin-like"/>
    <property type="match status" value="1"/>
</dbReference>
<accession>A0A7J8BAH1</accession>
<keyword evidence="5" id="KW-1185">Reference proteome</keyword>
<dbReference type="Gene3D" id="2.10.60.10">
    <property type="entry name" value="CD59"/>
    <property type="match status" value="1"/>
</dbReference>
<keyword evidence="1 2" id="KW-0732">Signal</keyword>
<reference evidence="4 5" key="1">
    <citation type="journal article" date="2020" name="Nature">
        <title>Six reference-quality genomes reveal evolution of bat adaptations.</title>
        <authorList>
            <person name="Jebb D."/>
            <person name="Huang Z."/>
            <person name="Pippel M."/>
            <person name="Hughes G.M."/>
            <person name="Lavrichenko K."/>
            <person name="Devanna P."/>
            <person name="Winkler S."/>
            <person name="Jermiin L.S."/>
            <person name="Skirmuntt E.C."/>
            <person name="Katzourakis A."/>
            <person name="Burkitt-Gray L."/>
            <person name="Ray D.A."/>
            <person name="Sullivan K.A.M."/>
            <person name="Roscito J.G."/>
            <person name="Kirilenko B.M."/>
            <person name="Davalos L.M."/>
            <person name="Corthals A.P."/>
            <person name="Power M.L."/>
            <person name="Jones G."/>
            <person name="Ransome R.D."/>
            <person name="Dechmann D.K.N."/>
            <person name="Locatelli A.G."/>
            <person name="Puechmaille S.J."/>
            <person name="Fedrigo O."/>
            <person name="Jarvis E.D."/>
            <person name="Hiller M."/>
            <person name="Vernes S.C."/>
            <person name="Myers E.W."/>
            <person name="Teeling E.C."/>
        </authorList>
    </citation>
    <scope>NUCLEOTIDE SEQUENCE [LARGE SCALE GENOMIC DNA]</scope>
    <source>
        <strain evidence="4">MMolMol1</strain>
        <tissue evidence="4">Muscle</tissue>
    </source>
</reference>
<comment type="caution">
    <text evidence="4">The sequence shown here is derived from an EMBL/GenBank/DDBJ whole genome shotgun (WGS) entry which is preliminary data.</text>
</comment>
<evidence type="ECO:0000256" key="1">
    <source>
        <dbReference type="ARBA" id="ARBA00022729"/>
    </source>
</evidence>
<dbReference type="PANTHER" id="PTHR15049">
    <property type="entry name" value="GLYCOSYL-PHOSPHATIDYLINOSITOL-ANCHORED MOLECULE-LIKE PROTEIN-RELATED"/>
    <property type="match status" value="1"/>
</dbReference>
<dbReference type="Proteomes" id="UP000550707">
    <property type="component" value="Unassembled WGS sequence"/>
</dbReference>
<evidence type="ECO:0000256" key="2">
    <source>
        <dbReference type="SAM" id="SignalP"/>
    </source>
</evidence>
<protein>
    <recommendedName>
        <fullName evidence="3">UPAR/Ly6 domain-containing protein</fullName>
    </recommendedName>
</protein>
<dbReference type="AlphaFoldDB" id="A0A7J8BAH1"/>
<feature type="signal peptide" evidence="2">
    <location>
        <begin position="1"/>
        <end position="18"/>
    </location>
</feature>
<feature type="domain" description="UPAR/Ly6" evidence="3">
    <location>
        <begin position="29"/>
        <end position="124"/>
    </location>
</feature>
<dbReference type="EMBL" id="JACASF010000033">
    <property type="protein sequence ID" value="KAF6395827.1"/>
    <property type="molecule type" value="Genomic_DNA"/>
</dbReference>
<evidence type="ECO:0000313" key="5">
    <source>
        <dbReference type="Proteomes" id="UP000550707"/>
    </source>
</evidence>
<dbReference type="InterPro" id="IPR016054">
    <property type="entry name" value="LY6_UPA_recep-like"/>
</dbReference>
<dbReference type="Pfam" id="PF00021">
    <property type="entry name" value="UPAR_LY6"/>
    <property type="match status" value="1"/>
</dbReference>
<dbReference type="PROSITE" id="PS00983">
    <property type="entry name" value="LY6_UPAR"/>
    <property type="match status" value="1"/>
</dbReference>
<dbReference type="GO" id="GO:0001669">
    <property type="term" value="C:acrosomal vesicle"/>
    <property type="evidence" value="ECO:0007669"/>
    <property type="project" value="TreeGrafter"/>
</dbReference>
<dbReference type="InterPro" id="IPR018363">
    <property type="entry name" value="CD59_antigen_CS"/>
</dbReference>
<dbReference type="SMART" id="SM00134">
    <property type="entry name" value="LU"/>
    <property type="match status" value="1"/>
</dbReference>
<dbReference type="GO" id="GO:0007339">
    <property type="term" value="P:binding of sperm to zona pellucida"/>
    <property type="evidence" value="ECO:0007669"/>
    <property type="project" value="TreeGrafter"/>
</dbReference>
<name>A0A7J8BAH1_MOLMO</name>
<dbReference type="InParanoid" id="A0A7J8BAH1"/>
<dbReference type="InterPro" id="IPR052874">
    <property type="entry name" value="Sperm-ZP_regulatory"/>
</dbReference>
<feature type="chain" id="PRO_5029615557" description="UPAR/Ly6 domain-containing protein" evidence="2">
    <location>
        <begin position="19"/>
        <end position="162"/>
    </location>
</feature>
<proteinExistence type="predicted"/>
<evidence type="ECO:0000313" key="4">
    <source>
        <dbReference type="EMBL" id="KAF6395827.1"/>
    </source>
</evidence>
<sequence length="162" mass="17905">MTVLLVFLLAVGPLQVEANATGVERQGNLRCHVCEEISTVTCRRATDCSAGNTFCVTAVTRILVRFFYVSRQCTKFCPAISADNLIFKPFVLEKPMPFLYASCCTTSLCNTDRPEITDSEWYYTHKDEPRVTPKAGVRVCSGSPALVLLLTLTSLSLGLRRS</sequence>
<dbReference type="FunCoup" id="A0A7J8BAH1">
    <property type="interactions" value="11"/>
</dbReference>